<dbReference type="InterPro" id="IPR024079">
    <property type="entry name" value="MetalloPept_cat_dom_sf"/>
</dbReference>
<dbReference type="InterPro" id="IPR001590">
    <property type="entry name" value="Peptidase_M12B"/>
</dbReference>
<proteinExistence type="predicted"/>
<dbReference type="Proteomes" id="UP001152795">
    <property type="component" value="Unassembled WGS sequence"/>
</dbReference>
<dbReference type="GO" id="GO:0004222">
    <property type="term" value="F:metalloendopeptidase activity"/>
    <property type="evidence" value="ECO:0007669"/>
    <property type="project" value="InterPro"/>
</dbReference>
<accession>A0A7D9M7P6</accession>
<reference evidence="3" key="1">
    <citation type="submission" date="2020-04" db="EMBL/GenBank/DDBJ databases">
        <authorList>
            <person name="Alioto T."/>
            <person name="Alioto T."/>
            <person name="Gomez Garrido J."/>
        </authorList>
    </citation>
    <scope>NUCLEOTIDE SEQUENCE</scope>
    <source>
        <strain evidence="3">A484AB</strain>
    </source>
</reference>
<dbReference type="Gene3D" id="3.40.390.10">
    <property type="entry name" value="Collagenase (Catalytic Domain)"/>
    <property type="match status" value="1"/>
</dbReference>
<feature type="region of interest" description="Disordered" evidence="2">
    <location>
        <begin position="1"/>
        <end position="44"/>
    </location>
</feature>
<protein>
    <submittedName>
        <fullName evidence="3">A disintegrin and metallo ase with thrombospondin motifs 6-like</fullName>
    </submittedName>
</protein>
<feature type="non-terminal residue" evidence="3">
    <location>
        <position position="149"/>
    </location>
</feature>
<keyword evidence="4" id="KW-1185">Reference proteome</keyword>
<feature type="compositionally biased region" description="Basic and acidic residues" evidence="2">
    <location>
        <begin position="1"/>
        <end position="14"/>
    </location>
</feature>
<evidence type="ECO:0000313" key="3">
    <source>
        <dbReference type="EMBL" id="CAB4042846.1"/>
    </source>
</evidence>
<comment type="caution">
    <text evidence="1">Lacks conserved residue(s) required for the propagation of feature annotation.</text>
</comment>
<evidence type="ECO:0000256" key="2">
    <source>
        <dbReference type="SAM" id="MobiDB-lite"/>
    </source>
</evidence>
<dbReference type="GO" id="GO:0006508">
    <property type="term" value="P:proteolysis"/>
    <property type="evidence" value="ECO:0007669"/>
    <property type="project" value="InterPro"/>
</dbReference>
<dbReference type="AlphaFoldDB" id="A0A7D9M7P6"/>
<name>A0A7D9M7P6_PARCT</name>
<dbReference type="PROSITE" id="PS50215">
    <property type="entry name" value="ADAM_MEPRO"/>
    <property type="match status" value="1"/>
</dbReference>
<dbReference type="EMBL" id="CACRXK020030981">
    <property type="protein sequence ID" value="CAB4042846.1"/>
    <property type="molecule type" value="Genomic_DNA"/>
</dbReference>
<gene>
    <name evidence="3" type="ORF">PACLA_8A043878</name>
</gene>
<dbReference type="SUPFAM" id="SSF55486">
    <property type="entry name" value="Metalloproteases ('zincins'), catalytic domain"/>
    <property type="match status" value="1"/>
</dbReference>
<comment type="caution">
    <text evidence="3">The sequence shown here is derived from an EMBL/GenBank/DDBJ whole genome shotgun (WGS) entry which is preliminary data.</text>
</comment>
<evidence type="ECO:0000313" key="4">
    <source>
        <dbReference type="Proteomes" id="UP001152795"/>
    </source>
</evidence>
<sequence>MTRRERSTVTERKTTFCGTEDDPRIRLPRELDVEPDSLSGDDSKDAERYIETLVVVDEKMCAFHGEDAAKQFTLAACNIASGLLKDSSIGSNPINLVITKMQIHTTPQEGLLINNHAMNSLSSFGKWAERNTVPDDSDPQHYDYATLFT</sequence>
<organism evidence="3 4">
    <name type="scientific">Paramuricea clavata</name>
    <name type="common">Red gorgonian</name>
    <name type="synonym">Violescent sea-whip</name>
    <dbReference type="NCBI Taxonomy" id="317549"/>
    <lineage>
        <taxon>Eukaryota</taxon>
        <taxon>Metazoa</taxon>
        <taxon>Cnidaria</taxon>
        <taxon>Anthozoa</taxon>
        <taxon>Octocorallia</taxon>
        <taxon>Malacalcyonacea</taxon>
        <taxon>Plexauridae</taxon>
        <taxon>Paramuricea</taxon>
    </lineage>
</organism>
<dbReference type="OrthoDB" id="8945642at2759"/>
<feature type="compositionally biased region" description="Basic and acidic residues" evidence="2">
    <location>
        <begin position="21"/>
        <end position="32"/>
    </location>
</feature>
<evidence type="ECO:0000256" key="1">
    <source>
        <dbReference type="PROSITE-ProRule" id="PRU00276"/>
    </source>
</evidence>